<dbReference type="Proteomes" id="UP000799441">
    <property type="component" value="Unassembled WGS sequence"/>
</dbReference>
<dbReference type="OrthoDB" id="3944128at2759"/>
<protein>
    <submittedName>
        <fullName evidence="3">Uncharacterized protein</fullName>
    </submittedName>
</protein>
<evidence type="ECO:0000313" key="4">
    <source>
        <dbReference type="Proteomes" id="UP000799441"/>
    </source>
</evidence>
<evidence type="ECO:0000313" key="3">
    <source>
        <dbReference type="EMBL" id="KAF2726168.1"/>
    </source>
</evidence>
<proteinExistence type="predicted"/>
<keyword evidence="2" id="KW-0732">Signal</keyword>
<evidence type="ECO:0000256" key="2">
    <source>
        <dbReference type="SAM" id="SignalP"/>
    </source>
</evidence>
<feature type="compositionally biased region" description="Low complexity" evidence="1">
    <location>
        <begin position="560"/>
        <end position="571"/>
    </location>
</feature>
<feature type="compositionally biased region" description="Polar residues" evidence="1">
    <location>
        <begin position="445"/>
        <end position="460"/>
    </location>
</feature>
<feature type="chain" id="PRO_5040212614" evidence="2">
    <location>
        <begin position="24"/>
        <end position="779"/>
    </location>
</feature>
<reference evidence="3" key="1">
    <citation type="journal article" date="2020" name="Stud. Mycol.">
        <title>101 Dothideomycetes genomes: a test case for predicting lifestyles and emergence of pathogens.</title>
        <authorList>
            <person name="Haridas S."/>
            <person name="Albert R."/>
            <person name="Binder M."/>
            <person name="Bloem J."/>
            <person name="Labutti K."/>
            <person name="Salamov A."/>
            <person name="Andreopoulos B."/>
            <person name="Baker S."/>
            <person name="Barry K."/>
            <person name="Bills G."/>
            <person name="Bluhm B."/>
            <person name="Cannon C."/>
            <person name="Castanera R."/>
            <person name="Culley D."/>
            <person name="Daum C."/>
            <person name="Ezra D."/>
            <person name="Gonzalez J."/>
            <person name="Henrissat B."/>
            <person name="Kuo A."/>
            <person name="Liang C."/>
            <person name="Lipzen A."/>
            <person name="Lutzoni F."/>
            <person name="Magnuson J."/>
            <person name="Mondo S."/>
            <person name="Nolan M."/>
            <person name="Ohm R."/>
            <person name="Pangilinan J."/>
            <person name="Park H.-J."/>
            <person name="Ramirez L."/>
            <person name="Alfaro M."/>
            <person name="Sun H."/>
            <person name="Tritt A."/>
            <person name="Yoshinaga Y."/>
            <person name="Zwiers L.-H."/>
            <person name="Turgeon B."/>
            <person name="Goodwin S."/>
            <person name="Spatafora J."/>
            <person name="Crous P."/>
            <person name="Grigoriev I."/>
        </authorList>
    </citation>
    <scope>NUCLEOTIDE SEQUENCE</scope>
    <source>
        <strain evidence="3">CBS 116435</strain>
    </source>
</reference>
<feature type="compositionally biased region" description="Low complexity" evidence="1">
    <location>
        <begin position="466"/>
        <end position="481"/>
    </location>
</feature>
<accession>A0A9P4QF71</accession>
<feature type="compositionally biased region" description="Polar residues" evidence="1">
    <location>
        <begin position="729"/>
        <end position="751"/>
    </location>
</feature>
<feature type="region of interest" description="Disordered" evidence="1">
    <location>
        <begin position="693"/>
        <end position="751"/>
    </location>
</feature>
<comment type="caution">
    <text evidence="3">The sequence shown here is derived from an EMBL/GenBank/DDBJ whole genome shotgun (WGS) entry which is preliminary data.</text>
</comment>
<feature type="signal peptide" evidence="2">
    <location>
        <begin position="1"/>
        <end position="23"/>
    </location>
</feature>
<feature type="region of interest" description="Disordered" evidence="1">
    <location>
        <begin position="554"/>
        <end position="599"/>
    </location>
</feature>
<feature type="compositionally biased region" description="Low complexity" evidence="1">
    <location>
        <begin position="699"/>
        <end position="728"/>
    </location>
</feature>
<feature type="region of interest" description="Disordered" evidence="1">
    <location>
        <begin position="403"/>
        <end position="496"/>
    </location>
</feature>
<sequence>MRWSRDLCILALAFSAWVGSVSSYYINESSRLPQRLPYQPDGRGISYAKSCEAELLAYSTLSLSYFLSEASTSTWFYTGIETIRSNLPGTTAPVRVVTLCDGYPRVVGHPYRTEGSLTTTTETWTNTNPTIVASRYPGPSPACSIGPRDCALLSSSYESQLSRYLTSSQADVPSPTAPPCTTPTPNITYSTDSHGNTCDQCMIVGHSIRLLYWPVTTVVDSGNLCGKPAETITPENTRTAPRTFVTDGFTITSPSIGVSISGLSRADGCGHTIKETIIPVPPSEVTSVRGARALFSHWHFNVTDLNYKCLDDPDKIFVTDEGRDDCYQEVPAEAYWNGHALWAGLGGRQGSNATIWDNYQPQVLPPMTLTDEIKSIWGNGCFFNPNGVWDPPRALQEEGSAALPTLTGGYGSQYTSPTPGSTGPTQPYETDNPSTATALPDNDSDLPQTSHNPSATSWPESRTDWGRPGQSSHGPSGGSDSWAPGGGNGRPLWPEVVTKTTVGPGKAVVVVHSVTVTVGAMQTAIDGEPVSAGSNGVICGTGQGQTTIPYVSNPVTSAEGTTGSGSDQSSDAVPATTSERVSYSAGSSPSGSDASVFASASGDASTSYSTLTTASSGDGTIRAPQVYTVGGATLTYTTEVHGSPCLVGDETTITLASHASNTVAIGTQSYTVEPAATGGYIVMGASTTIQLPEAEAEATGSSPSSVTTSKTSGLTLSSGGASDSAATTPARSDNGANTAETGSSSSQSPNTNNGLALHKKFGFATFAVSLMSLLYLTIA</sequence>
<dbReference type="EMBL" id="MU003765">
    <property type="protein sequence ID" value="KAF2726168.1"/>
    <property type="molecule type" value="Genomic_DNA"/>
</dbReference>
<feature type="compositionally biased region" description="Low complexity" evidence="1">
    <location>
        <begin position="412"/>
        <end position="428"/>
    </location>
</feature>
<keyword evidence="4" id="KW-1185">Reference proteome</keyword>
<organism evidence="3 4">
    <name type="scientific">Polychaeton citri CBS 116435</name>
    <dbReference type="NCBI Taxonomy" id="1314669"/>
    <lineage>
        <taxon>Eukaryota</taxon>
        <taxon>Fungi</taxon>
        <taxon>Dikarya</taxon>
        <taxon>Ascomycota</taxon>
        <taxon>Pezizomycotina</taxon>
        <taxon>Dothideomycetes</taxon>
        <taxon>Dothideomycetidae</taxon>
        <taxon>Capnodiales</taxon>
        <taxon>Capnodiaceae</taxon>
        <taxon>Polychaeton</taxon>
    </lineage>
</organism>
<name>A0A9P4QF71_9PEZI</name>
<evidence type="ECO:0000256" key="1">
    <source>
        <dbReference type="SAM" id="MobiDB-lite"/>
    </source>
</evidence>
<feature type="compositionally biased region" description="Low complexity" evidence="1">
    <location>
        <begin position="582"/>
        <end position="599"/>
    </location>
</feature>
<gene>
    <name evidence="3" type="ORF">K431DRAFT_290027</name>
</gene>
<dbReference type="AlphaFoldDB" id="A0A9P4QF71"/>